<accession>A0A7J0BR81</accession>
<protein>
    <submittedName>
        <fullName evidence="1">Uncharacterized protein</fullName>
    </submittedName>
</protein>
<name>A0A7J0BR81_9BACT</name>
<sequence length="142" mass="14591">MNKRCEVNMKKKLVGADNLDSFICKADGKLYADGSVILTAGARDELSRRGIAVEYGPRPGAGAYAPAHGDCPPGYTCPPGCTCAACAAGAVAACTAEAAGHTDLEGLVLGVAAILKNEFGIHDPEELKAVSCEAVKVIRDNI</sequence>
<comment type="caution">
    <text evidence="1">The sequence shown here is derived from an EMBL/GenBank/DDBJ whole genome shotgun (WGS) entry which is preliminary data.</text>
</comment>
<dbReference type="AlphaFoldDB" id="A0A7J0BR81"/>
<evidence type="ECO:0000313" key="1">
    <source>
        <dbReference type="EMBL" id="GFM36227.1"/>
    </source>
</evidence>
<dbReference type="EMBL" id="BLVP01000003">
    <property type="protein sequence ID" value="GFM36227.1"/>
    <property type="molecule type" value="Genomic_DNA"/>
</dbReference>
<dbReference type="Proteomes" id="UP000503820">
    <property type="component" value="Unassembled WGS sequence"/>
</dbReference>
<keyword evidence="2" id="KW-1185">Reference proteome</keyword>
<organism evidence="1 2">
    <name type="scientific">Desulfovibrio psychrotolerans</name>
    <dbReference type="NCBI Taxonomy" id="415242"/>
    <lineage>
        <taxon>Bacteria</taxon>
        <taxon>Pseudomonadati</taxon>
        <taxon>Thermodesulfobacteriota</taxon>
        <taxon>Desulfovibrionia</taxon>
        <taxon>Desulfovibrionales</taxon>
        <taxon>Desulfovibrionaceae</taxon>
        <taxon>Desulfovibrio</taxon>
    </lineage>
</organism>
<reference evidence="1 2" key="1">
    <citation type="submission" date="2020-05" db="EMBL/GenBank/DDBJ databases">
        <title>Draft genome sequence of Desulfovibrio psychrotolerans JS1T.</title>
        <authorList>
            <person name="Ueno A."/>
            <person name="Tamazawa S."/>
            <person name="Tamamura S."/>
            <person name="Murakami T."/>
            <person name="Kiyama T."/>
            <person name="Inomata H."/>
            <person name="Amano Y."/>
            <person name="Miyakawa K."/>
            <person name="Tamaki H."/>
            <person name="Naganuma T."/>
            <person name="Kaneko K."/>
        </authorList>
    </citation>
    <scope>NUCLEOTIDE SEQUENCE [LARGE SCALE GENOMIC DNA]</scope>
    <source>
        <strain evidence="1 2">JS1</strain>
    </source>
</reference>
<evidence type="ECO:0000313" key="2">
    <source>
        <dbReference type="Proteomes" id="UP000503820"/>
    </source>
</evidence>
<proteinExistence type="predicted"/>
<gene>
    <name evidence="1" type="ORF">DSM19430T_09110</name>
</gene>